<dbReference type="AlphaFoldDB" id="A0A1Q2CX32"/>
<protein>
    <recommendedName>
        <fullName evidence="3">PE domain-containing protein</fullName>
    </recommendedName>
</protein>
<dbReference type="KEGG" id="tfa:BW733_06895"/>
<evidence type="ECO:0000313" key="1">
    <source>
        <dbReference type="EMBL" id="AQP50601.1"/>
    </source>
</evidence>
<keyword evidence="2" id="KW-1185">Reference proteome</keyword>
<reference evidence="1 2" key="1">
    <citation type="journal article" date="2008" name="Int. J. Syst. Evol. Microbiol.">
        <title>Tessaracoccus flavescens sp. nov., isolated from marine sediment.</title>
        <authorList>
            <person name="Lee D.W."/>
            <person name="Lee S.D."/>
        </authorList>
    </citation>
    <scope>NUCLEOTIDE SEQUENCE [LARGE SCALE GENOMIC DNA]</scope>
    <source>
        <strain evidence="1 2">SST-39T</strain>
    </source>
</reference>
<dbReference type="Proteomes" id="UP000188235">
    <property type="component" value="Chromosome"/>
</dbReference>
<proteinExistence type="predicted"/>
<dbReference type="OrthoDB" id="9899842at2"/>
<dbReference type="RefSeq" id="WP_077349105.1">
    <property type="nucleotide sequence ID" value="NZ_CP019607.1"/>
</dbReference>
<dbReference type="EMBL" id="CP019607">
    <property type="protein sequence ID" value="AQP50601.1"/>
    <property type="molecule type" value="Genomic_DNA"/>
</dbReference>
<sequence length="98" mass="10267">MTTFEPSTWKKAGEVMNTAADDMYRSAYAVITAQPLTAKSSSPIDAAAVAGDALCNVPWHQLVAAANEGMTTTATKMVATGTDYAATEEAAASTRFWS</sequence>
<evidence type="ECO:0000313" key="2">
    <source>
        <dbReference type="Proteomes" id="UP000188235"/>
    </source>
</evidence>
<name>A0A1Q2CX32_9ACTN</name>
<dbReference type="STRING" id="399497.BW733_06895"/>
<organism evidence="1 2">
    <name type="scientific">Tessaracoccus flavescens</name>
    <dbReference type="NCBI Taxonomy" id="399497"/>
    <lineage>
        <taxon>Bacteria</taxon>
        <taxon>Bacillati</taxon>
        <taxon>Actinomycetota</taxon>
        <taxon>Actinomycetes</taxon>
        <taxon>Propionibacteriales</taxon>
        <taxon>Propionibacteriaceae</taxon>
        <taxon>Tessaracoccus</taxon>
    </lineage>
</organism>
<evidence type="ECO:0008006" key="3">
    <source>
        <dbReference type="Google" id="ProtNLM"/>
    </source>
</evidence>
<gene>
    <name evidence="1" type="ORF">BW733_06895</name>
</gene>
<accession>A0A1Q2CX32</accession>